<name>A0ABY4CJW0_9BACL</name>
<protein>
    <recommendedName>
        <fullName evidence="3">HTH merR-type domain-containing protein</fullName>
    </recommendedName>
</protein>
<dbReference type="EMBL" id="CP089291">
    <property type="protein sequence ID" value="UOF90797.1"/>
    <property type="molecule type" value="Genomic_DNA"/>
</dbReference>
<dbReference type="RefSeq" id="WP_347437496.1">
    <property type="nucleotide sequence ID" value="NZ_CP089291.1"/>
</dbReference>
<evidence type="ECO:0000313" key="2">
    <source>
        <dbReference type="Proteomes" id="UP000830167"/>
    </source>
</evidence>
<evidence type="ECO:0008006" key="3">
    <source>
        <dbReference type="Google" id="ProtNLM"/>
    </source>
</evidence>
<reference evidence="1" key="1">
    <citation type="submission" date="2021-12" db="EMBL/GenBank/DDBJ databases">
        <title>Alicyclobacillaceae gen. nov., sp. nov., isolated from chalcocite enrichment system.</title>
        <authorList>
            <person name="Jiang Z."/>
        </authorList>
    </citation>
    <scope>NUCLEOTIDE SEQUENCE</scope>
    <source>
        <strain evidence="1">MYW30-H2</strain>
    </source>
</reference>
<dbReference type="Proteomes" id="UP000830167">
    <property type="component" value="Chromosome"/>
</dbReference>
<sequence>MTSIGQCWAICDHFELHTGQPVLASTLKQSCGVDRKQLREWERKGRLEVYHVTSPKGTTEKAYKRPKDRGVEVG</sequence>
<evidence type="ECO:0000313" key="1">
    <source>
        <dbReference type="EMBL" id="UOF90797.1"/>
    </source>
</evidence>
<accession>A0ABY4CJW0</accession>
<organism evidence="1 2">
    <name type="scientific">Fodinisporobacter ferrooxydans</name>
    <dbReference type="NCBI Taxonomy" id="2901836"/>
    <lineage>
        <taxon>Bacteria</taxon>
        <taxon>Bacillati</taxon>
        <taxon>Bacillota</taxon>
        <taxon>Bacilli</taxon>
        <taxon>Bacillales</taxon>
        <taxon>Alicyclobacillaceae</taxon>
        <taxon>Fodinisporobacter</taxon>
    </lineage>
</organism>
<proteinExistence type="predicted"/>
<keyword evidence="2" id="KW-1185">Reference proteome</keyword>
<gene>
    <name evidence="1" type="ORF">LSG31_00495</name>
</gene>